<protein>
    <submittedName>
        <fullName evidence="1">Uncharacterized protein</fullName>
    </submittedName>
</protein>
<dbReference type="EMBL" id="REFC01000012">
    <property type="protein sequence ID" value="RMA64748.1"/>
    <property type="molecule type" value="Genomic_DNA"/>
</dbReference>
<proteinExistence type="predicted"/>
<dbReference type="Proteomes" id="UP000271339">
    <property type="component" value="Unassembled WGS sequence"/>
</dbReference>
<evidence type="ECO:0000313" key="1">
    <source>
        <dbReference type="EMBL" id="RMA64748.1"/>
    </source>
</evidence>
<organism evidence="1 2">
    <name type="scientific">Ulvibacter antarcticus</name>
    <dbReference type="NCBI Taxonomy" id="442714"/>
    <lineage>
        <taxon>Bacteria</taxon>
        <taxon>Pseudomonadati</taxon>
        <taxon>Bacteroidota</taxon>
        <taxon>Flavobacteriia</taxon>
        <taxon>Flavobacteriales</taxon>
        <taxon>Flavobacteriaceae</taxon>
        <taxon>Ulvibacter</taxon>
    </lineage>
</organism>
<evidence type="ECO:0000313" key="2">
    <source>
        <dbReference type="Proteomes" id="UP000271339"/>
    </source>
</evidence>
<dbReference type="AlphaFoldDB" id="A0A3L9Z332"/>
<reference evidence="1 2" key="1">
    <citation type="submission" date="2018-10" db="EMBL/GenBank/DDBJ databases">
        <title>Genomic Encyclopedia of Archaeal and Bacterial Type Strains, Phase II (KMG-II): from individual species to whole genera.</title>
        <authorList>
            <person name="Goeker M."/>
        </authorList>
    </citation>
    <scope>NUCLEOTIDE SEQUENCE [LARGE SCALE GENOMIC DNA]</scope>
    <source>
        <strain evidence="1 2">DSM 23424</strain>
    </source>
</reference>
<comment type="caution">
    <text evidence="1">The sequence shown here is derived from an EMBL/GenBank/DDBJ whole genome shotgun (WGS) entry which is preliminary data.</text>
</comment>
<accession>A0A3L9Z332</accession>
<keyword evidence="2" id="KW-1185">Reference proteome</keyword>
<gene>
    <name evidence="1" type="ORF">BXY75_1629</name>
</gene>
<dbReference type="RefSeq" id="WP_121907181.1">
    <property type="nucleotide sequence ID" value="NZ_REFC01000012.1"/>
</dbReference>
<name>A0A3L9Z332_9FLAO</name>
<sequence>MSTIVSLTLAAVLSFLGHEMPSETSIIFNSEFIQKEVQASNNRLELIDTNCCLLKNEQSIKVQEIR</sequence>